<dbReference type="Proteomes" id="UP001178461">
    <property type="component" value="Chromosome 8"/>
</dbReference>
<evidence type="ECO:0000256" key="1">
    <source>
        <dbReference type="SAM" id="MobiDB-lite"/>
    </source>
</evidence>
<accession>A0AA35KQ83</accession>
<feature type="region of interest" description="Disordered" evidence="1">
    <location>
        <begin position="65"/>
        <end position="138"/>
    </location>
</feature>
<evidence type="ECO:0000313" key="3">
    <source>
        <dbReference type="Proteomes" id="UP001178461"/>
    </source>
</evidence>
<reference evidence="2" key="1">
    <citation type="submission" date="2022-12" db="EMBL/GenBank/DDBJ databases">
        <authorList>
            <person name="Alioto T."/>
            <person name="Alioto T."/>
            <person name="Gomez Garrido J."/>
        </authorList>
    </citation>
    <scope>NUCLEOTIDE SEQUENCE</scope>
</reference>
<dbReference type="EMBL" id="OX395133">
    <property type="protein sequence ID" value="CAI5781173.1"/>
    <property type="molecule type" value="Genomic_DNA"/>
</dbReference>
<sequence>MKWATGERACCSPELCCLAQSSGSGSNQPLQGERGRESAAPLCFAFFSLPSVSLSLPRSPTSFFSGRGSNIPPPLLQPMTSPAPPKSLSQHAALAGPGDLVFVAGGDAEEEEAEEEEEEEEAGGGGGSSSSSASGPGR</sequence>
<feature type="compositionally biased region" description="Pro residues" evidence="1">
    <location>
        <begin position="71"/>
        <end position="85"/>
    </location>
</feature>
<evidence type="ECO:0000313" key="2">
    <source>
        <dbReference type="EMBL" id="CAI5781173.1"/>
    </source>
</evidence>
<proteinExistence type="predicted"/>
<gene>
    <name evidence="2" type="ORF">PODLI_1B004468</name>
</gene>
<feature type="compositionally biased region" description="Acidic residues" evidence="1">
    <location>
        <begin position="107"/>
        <end position="122"/>
    </location>
</feature>
<keyword evidence="3" id="KW-1185">Reference proteome</keyword>
<organism evidence="2 3">
    <name type="scientific">Podarcis lilfordi</name>
    <name type="common">Lilford's wall lizard</name>
    <dbReference type="NCBI Taxonomy" id="74358"/>
    <lineage>
        <taxon>Eukaryota</taxon>
        <taxon>Metazoa</taxon>
        <taxon>Chordata</taxon>
        <taxon>Craniata</taxon>
        <taxon>Vertebrata</taxon>
        <taxon>Euteleostomi</taxon>
        <taxon>Lepidosauria</taxon>
        <taxon>Squamata</taxon>
        <taxon>Bifurcata</taxon>
        <taxon>Unidentata</taxon>
        <taxon>Episquamata</taxon>
        <taxon>Laterata</taxon>
        <taxon>Lacertibaenia</taxon>
        <taxon>Lacertidae</taxon>
        <taxon>Podarcis</taxon>
    </lineage>
</organism>
<protein>
    <submittedName>
        <fullName evidence="2">Uncharacterized protein</fullName>
    </submittedName>
</protein>
<feature type="compositionally biased region" description="Low complexity" evidence="1">
    <location>
        <begin position="129"/>
        <end position="138"/>
    </location>
</feature>
<name>A0AA35KQ83_9SAUR</name>
<dbReference type="AlphaFoldDB" id="A0AA35KQ83"/>